<feature type="region of interest" description="Disordered" evidence="7">
    <location>
        <begin position="22"/>
        <end position="51"/>
    </location>
</feature>
<evidence type="ECO:0000313" key="9">
    <source>
        <dbReference type="EMBL" id="EHM09590.1"/>
    </source>
</evidence>
<proteinExistence type="inferred from homology"/>
<organism evidence="9 10">
    <name type="scientific">Thermanaerovibrio velox DSM 12556</name>
    <dbReference type="NCBI Taxonomy" id="926567"/>
    <lineage>
        <taxon>Bacteria</taxon>
        <taxon>Thermotogati</taxon>
        <taxon>Synergistota</taxon>
        <taxon>Synergistia</taxon>
        <taxon>Synergistales</taxon>
        <taxon>Synergistaceae</taxon>
        <taxon>Thermanaerovibrio</taxon>
    </lineage>
</organism>
<dbReference type="RefSeq" id="WP_006583084.1">
    <property type="nucleotide sequence ID" value="NZ_CM001377.1"/>
</dbReference>
<evidence type="ECO:0000256" key="1">
    <source>
        <dbReference type="ARBA" id="ARBA00003041"/>
    </source>
</evidence>
<keyword evidence="5" id="KW-0653">Protein transport</keyword>
<protein>
    <submittedName>
        <fullName evidence="9">Flagellar biosynthesis/type III secretory pathway protein</fullName>
    </submittedName>
</protein>
<evidence type="ECO:0000256" key="2">
    <source>
        <dbReference type="ARBA" id="ARBA00006602"/>
    </source>
</evidence>
<reference evidence="9 10" key="1">
    <citation type="submission" date="2011-10" db="EMBL/GenBank/DDBJ databases">
        <title>The Noncontiguous Finished genome of Thermanaerovibrio velox DSM 12556.</title>
        <authorList>
            <consortium name="US DOE Joint Genome Institute (JGI-PGF)"/>
            <person name="Lucas S."/>
            <person name="Copeland A."/>
            <person name="Lapidus A."/>
            <person name="Glavina del Rio T."/>
            <person name="Dalin E."/>
            <person name="Tice H."/>
            <person name="Bruce D."/>
            <person name="Goodwin L."/>
            <person name="Pitluck S."/>
            <person name="Peters L."/>
            <person name="Mikhailova N."/>
            <person name="Teshima H."/>
            <person name="Kyrpides N."/>
            <person name="Mavromatis K."/>
            <person name="Ivanova N."/>
            <person name="Markowitz V."/>
            <person name="Cheng J.-F."/>
            <person name="Hugenholtz P."/>
            <person name="Woyke T."/>
            <person name="Wu D."/>
            <person name="Spring S."/>
            <person name="Brambilla E.-M."/>
            <person name="Klenk H.-P."/>
            <person name="Eisen J.A."/>
        </authorList>
    </citation>
    <scope>NUCLEOTIDE SEQUENCE [LARGE SCALE GENOMIC DNA]</scope>
    <source>
        <strain evidence="9 10">DSM 12556</strain>
    </source>
</reference>
<keyword evidence="10" id="KW-1185">Reference proteome</keyword>
<dbReference type="GO" id="GO:0015031">
    <property type="term" value="P:protein transport"/>
    <property type="evidence" value="ECO:0007669"/>
    <property type="project" value="UniProtKB-KW"/>
</dbReference>
<dbReference type="OrthoDB" id="5013at2"/>
<sequence>MSSSRHRLLKAVRVLPEAVRIGAKARPSEDPLKGCPESPEHQSSAPSEEDLLRERIALLEEELRRASDRAAALEGELVSLKLRQEEEREAFLREAALKIQEARSRAEAEAREEGFRQGREEGLKSAREEMERLYLLKFQEALEMAERFHKSLEEEREALLGLLVPQMVRLWEKTLSRMLLDRVRMDEGAALRVLKGVLAKISDRERLLIYLNPDDHRSVEGALGELGDLLRGNRHLEVVPDPDVDKGSCIVETNLGVYDARWRTQLEQVGLQVSSLLFGGDEVEGD</sequence>
<evidence type="ECO:0000256" key="5">
    <source>
        <dbReference type="ARBA" id="ARBA00022927"/>
    </source>
</evidence>
<dbReference type="InterPro" id="IPR051472">
    <property type="entry name" value="T3SS_Stator/FliH"/>
</dbReference>
<gene>
    <name evidence="9" type="ORF">TheveDRAFT_0426</name>
</gene>
<evidence type="ECO:0000259" key="8">
    <source>
        <dbReference type="Pfam" id="PF02108"/>
    </source>
</evidence>
<dbReference type="GO" id="GO:0005829">
    <property type="term" value="C:cytosol"/>
    <property type="evidence" value="ECO:0007669"/>
    <property type="project" value="TreeGrafter"/>
</dbReference>
<dbReference type="AlphaFoldDB" id="H0UPP3"/>
<evidence type="ECO:0000256" key="7">
    <source>
        <dbReference type="SAM" id="MobiDB-lite"/>
    </source>
</evidence>
<keyword evidence="9" id="KW-0966">Cell projection</keyword>
<keyword evidence="3" id="KW-0813">Transport</keyword>
<dbReference type="GO" id="GO:0044781">
    <property type="term" value="P:bacterial-type flagellum organization"/>
    <property type="evidence" value="ECO:0007669"/>
    <property type="project" value="UniProtKB-KW"/>
</dbReference>
<evidence type="ECO:0000256" key="4">
    <source>
        <dbReference type="ARBA" id="ARBA00022795"/>
    </source>
</evidence>
<accession>H0UPP3</accession>
<keyword evidence="9" id="KW-0282">Flagellum</keyword>
<dbReference type="Pfam" id="PF02108">
    <property type="entry name" value="FliH"/>
    <property type="match status" value="1"/>
</dbReference>
<feature type="domain" description="Flagellar assembly protein FliH/Type III secretion system HrpE" evidence="8">
    <location>
        <begin position="141"/>
        <end position="269"/>
    </location>
</feature>
<comment type="similarity">
    <text evidence="2">Belongs to the FliH family.</text>
</comment>
<name>H0UPP3_9BACT</name>
<dbReference type="Proteomes" id="UP000005730">
    <property type="component" value="Chromosome"/>
</dbReference>
<keyword evidence="9" id="KW-0969">Cilium</keyword>
<dbReference type="STRING" id="926567.TheveDRAFT_0426"/>
<dbReference type="InterPro" id="IPR018035">
    <property type="entry name" value="Flagellar_FliH/T3SS_HrpE"/>
</dbReference>
<dbReference type="HOGENOM" id="CLU_083813_0_0_0"/>
<evidence type="ECO:0000256" key="6">
    <source>
        <dbReference type="ARBA" id="ARBA00023225"/>
    </source>
</evidence>
<dbReference type="PANTHER" id="PTHR34982:SF1">
    <property type="entry name" value="FLAGELLAR ASSEMBLY PROTEIN FLIH"/>
    <property type="match status" value="1"/>
</dbReference>
<dbReference type="EMBL" id="CM001377">
    <property type="protein sequence ID" value="EHM09590.1"/>
    <property type="molecule type" value="Genomic_DNA"/>
</dbReference>
<dbReference type="eggNOG" id="COG1317">
    <property type="taxonomic scope" value="Bacteria"/>
</dbReference>
<evidence type="ECO:0000313" key="10">
    <source>
        <dbReference type="Proteomes" id="UP000005730"/>
    </source>
</evidence>
<keyword evidence="4" id="KW-1005">Bacterial flagellum biogenesis</keyword>
<evidence type="ECO:0000256" key="3">
    <source>
        <dbReference type="ARBA" id="ARBA00022448"/>
    </source>
</evidence>
<keyword evidence="6" id="KW-1006">Bacterial flagellum protein export</keyword>
<dbReference type="PANTHER" id="PTHR34982">
    <property type="entry name" value="YOP PROTEINS TRANSLOCATION PROTEIN L"/>
    <property type="match status" value="1"/>
</dbReference>
<comment type="function">
    <text evidence="1">Needed for flagellar regrowth and assembly.</text>
</comment>